<organism evidence="1">
    <name type="scientific">marine sediment metagenome</name>
    <dbReference type="NCBI Taxonomy" id="412755"/>
    <lineage>
        <taxon>unclassified sequences</taxon>
        <taxon>metagenomes</taxon>
        <taxon>ecological metagenomes</taxon>
    </lineage>
</organism>
<dbReference type="AlphaFoldDB" id="A0A0F9BS92"/>
<gene>
    <name evidence="1" type="ORF">LCGC14_2492800</name>
</gene>
<name>A0A0F9BS92_9ZZZZ</name>
<accession>A0A0F9BS92</accession>
<protein>
    <submittedName>
        <fullName evidence="1">Uncharacterized protein</fullName>
    </submittedName>
</protein>
<evidence type="ECO:0000313" key="1">
    <source>
        <dbReference type="EMBL" id="KKL16717.1"/>
    </source>
</evidence>
<dbReference type="EMBL" id="LAZR01039554">
    <property type="protein sequence ID" value="KKL16717.1"/>
    <property type="molecule type" value="Genomic_DNA"/>
</dbReference>
<reference evidence="1" key="1">
    <citation type="journal article" date="2015" name="Nature">
        <title>Complex archaea that bridge the gap between prokaryotes and eukaryotes.</title>
        <authorList>
            <person name="Spang A."/>
            <person name="Saw J.H."/>
            <person name="Jorgensen S.L."/>
            <person name="Zaremba-Niedzwiedzka K."/>
            <person name="Martijn J."/>
            <person name="Lind A.E."/>
            <person name="van Eijk R."/>
            <person name="Schleper C."/>
            <person name="Guy L."/>
            <person name="Ettema T.J."/>
        </authorList>
    </citation>
    <scope>NUCLEOTIDE SEQUENCE</scope>
</reference>
<sequence>MKRKVIFEYLDSGERKFINFALDENGMFILRKCLTEHGRYINKNSKTIFFIESGEAQEVAKLIENETESN</sequence>
<feature type="non-terminal residue" evidence="1">
    <location>
        <position position="70"/>
    </location>
</feature>
<comment type="caution">
    <text evidence="1">The sequence shown here is derived from an EMBL/GenBank/DDBJ whole genome shotgun (WGS) entry which is preliminary data.</text>
</comment>
<proteinExistence type="predicted"/>